<comment type="caution">
    <text evidence="6">The sequence shown here is derived from an EMBL/GenBank/DDBJ whole genome shotgun (WGS) entry which is preliminary data.</text>
</comment>
<dbReference type="EMBL" id="PKPP01000904">
    <property type="protein sequence ID" value="PWA87524.1"/>
    <property type="molecule type" value="Genomic_DNA"/>
</dbReference>
<dbReference type="SUPFAM" id="SSF49764">
    <property type="entry name" value="HSP20-like chaperones"/>
    <property type="match status" value="1"/>
</dbReference>
<dbReference type="AlphaFoldDB" id="A0A2U1PP38"/>
<dbReference type="InterPro" id="IPR044656">
    <property type="entry name" value="HSP14.7/HSP23.5/HSP23.6-like"/>
</dbReference>
<comment type="similarity">
    <text evidence="3 4">Belongs to the small heat shock protein (HSP20) family.</text>
</comment>
<proteinExistence type="inferred from homology"/>
<accession>A0A2U1PP38</accession>
<dbReference type="Gene3D" id="2.60.40.790">
    <property type="match status" value="1"/>
</dbReference>
<dbReference type="CDD" id="cd06464">
    <property type="entry name" value="ACD_sHsps-like"/>
    <property type="match status" value="1"/>
</dbReference>
<dbReference type="OrthoDB" id="1431247at2759"/>
<dbReference type="STRING" id="35608.A0A2U1PP38"/>
<reference evidence="6 7" key="1">
    <citation type="journal article" date="2018" name="Mol. Plant">
        <title>The genome of Artemisia annua provides insight into the evolution of Asteraceae family and artemisinin biosynthesis.</title>
        <authorList>
            <person name="Shen Q."/>
            <person name="Zhang L."/>
            <person name="Liao Z."/>
            <person name="Wang S."/>
            <person name="Yan T."/>
            <person name="Shi P."/>
            <person name="Liu M."/>
            <person name="Fu X."/>
            <person name="Pan Q."/>
            <person name="Wang Y."/>
            <person name="Lv Z."/>
            <person name="Lu X."/>
            <person name="Zhang F."/>
            <person name="Jiang W."/>
            <person name="Ma Y."/>
            <person name="Chen M."/>
            <person name="Hao X."/>
            <person name="Li L."/>
            <person name="Tang Y."/>
            <person name="Lv G."/>
            <person name="Zhou Y."/>
            <person name="Sun X."/>
            <person name="Brodelius P.E."/>
            <person name="Rose J.K.C."/>
            <person name="Tang K."/>
        </authorList>
    </citation>
    <scope>NUCLEOTIDE SEQUENCE [LARGE SCALE GENOMIC DNA]</scope>
    <source>
        <strain evidence="7">cv. Huhao1</strain>
        <tissue evidence="6">Leaf</tissue>
    </source>
</reference>
<dbReference type="PROSITE" id="PS01031">
    <property type="entry name" value="SHSP"/>
    <property type="match status" value="1"/>
</dbReference>
<keyword evidence="2" id="KW-0346">Stress response</keyword>
<keyword evidence="7" id="KW-1185">Reference proteome</keyword>
<evidence type="ECO:0000256" key="1">
    <source>
        <dbReference type="ARBA" id="ARBA00022946"/>
    </source>
</evidence>
<dbReference type="PANTHER" id="PTHR46991:SF11">
    <property type="entry name" value="SMALL HEAT SHOCK PROTEIN HSPF"/>
    <property type="match status" value="1"/>
</dbReference>
<name>A0A2U1PP38_ARTAN</name>
<dbReference type="InterPro" id="IPR008978">
    <property type="entry name" value="HSP20-like_chaperone"/>
</dbReference>
<evidence type="ECO:0000313" key="7">
    <source>
        <dbReference type="Proteomes" id="UP000245207"/>
    </source>
</evidence>
<evidence type="ECO:0000256" key="2">
    <source>
        <dbReference type="ARBA" id="ARBA00023016"/>
    </source>
</evidence>
<evidence type="ECO:0000256" key="3">
    <source>
        <dbReference type="PROSITE-ProRule" id="PRU00285"/>
    </source>
</evidence>
<dbReference type="InterPro" id="IPR002068">
    <property type="entry name" value="A-crystallin/Hsp20_dom"/>
</dbReference>
<keyword evidence="1" id="KW-0809">Transit peptide</keyword>
<evidence type="ECO:0000313" key="6">
    <source>
        <dbReference type="EMBL" id="PWA87524.1"/>
    </source>
</evidence>
<protein>
    <submittedName>
        <fullName evidence="6">Alpha crystallin/Hsp20 domain-containing protein</fullName>
    </submittedName>
</protein>
<organism evidence="6 7">
    <name type="scientific">Artemisia annua</name>
    <name type="common">Sweet wormwood</name>
    <dbReference type="NCBI Taxonomy" id="35608"/>
    <lineage>
        <taxon>Eukaryota</taxon>
        <taxon>Viridiplantae</taxon>
        <taxon>Streptophyta</taxon>
        <taxon>Embryophyta</taxon>
        <taxon>Tracheophyta</taxon>
        <taxon>Spermatophyta</taxon>
        <taxon>Magnoliopsida</taxon>
        <taxon>eudicotyledons</taxon>
        <taxon>Gunneridae</taxon>
        <taxon>Pentapetalae</taxon>
        <taxon>asterids</taxon>
        <taxon>campanulids</taxon>
        <taxon>Asterales</taxon>
        <taxon>Asteraceae</taxon>
        <taxon>Asteroideae</taxon>
        <taxon>Anthemideae</taxon>
        <taxon>Artemisiinae</taxon>
        <taxon>Artemisia</taxon>
    </lineage>
</organism>
<dbReference type="Proteomes" id="UP000245207">
    <property type="component" value="Unassembled WGS sequence"/>
</dbReference>
<gene>
    <name evidence="6" type="ORF">CTI12_AA129110</name>
</gene>
<feature type="domain" description="SHSP" evidence="5">
    <location>
        <begin position="37"/>
        <end position="141"/>
    </location>
</feature>
<dbReference type="Pfam" id="PF00011">
    <property type="entry name" value="HSP20"/>
    <property type="match status" value="1"/>
</dbReference>
<sequence length="141" mass="16535">MVPRYRDDDFVYDVYGQSSKRRLEQILENMAEHTCSPVRDGSRPEWDAKEVKDTLILRYDMPGLDRENVKISVDENTLAIRAEKGHEEDEVSRKYSSQVDLPNTVYKLNEIKAEMKKGVLKIRVPLVKFEESEHVRHIDVE</sequence>
<evidence type="ECO:0000256" key="4">
    <source>
        <dbReference type="RuleBase" id="RU003616"/>
    </source>
</evidence>
<evidence type="ECO:0000259" key="5">
    <source>
        <dbReference type="PROSITE" id="PS01031"/>
    </source>
</evidence>
<dbReference type="PANTHER" id="PTHR46991">
    <property type="entry name" value="23.5 KDA HEAT SHOCK PROTEIN, MITOCHONDRIAL"/>
    <property type="match status" value="1"/>
</dbReference>